<dbReference type="AlphaFoldDB" id="A0A9X4BMW2"/>
<accession>A0A9X4BMW2</accession>
<proteinExistence type="predicted"/>
<comment type="caution">
    <text evidence="1">The sequence shown here is derived from an EMBL/GenBank/DDBJ whole genome shotgun (WGS) entry which is preliminary data.</text>
</comment>
<name>A0A9X4BMW2_9GAMM</name>
<protein>
    <submittedName>
        <fullName evidence="1">Uncharacterized protein</fullName>
    </submittedName>
</protein>
<keyword evidence="2" id="KW-1185">Reference proteome</keyword>
<gene>
    <name evidence="1" type="ORF">OD750_024895</name>
</gene>
<organism evidence="1 2">
    <name type="scientific">Tahibacter soli</name>
    <dbReference type="NCBI Taxonomy" id="2983605"/>
    <lineage>
        <taxon>Bacteria</taxon>
        <taxon>Pseudomonadati</taxon>
        <taxon>Pseudomonadota</taxon>
        <taxon>Gammaproteobacteria</taxon>
        <taxon>Lysobacterales</taxon>
        <taxon>Rhodanobacteraceae</taxon>
        <taxon>Tahibacter</taxon>
    </lineage>
</organism>
<dbReference type="Proteomes" id="UP001139971">
    <property type="component" value="Unassembled WGS sequence"/>
</dbReference>
<evidence type="ECO:0000313" key="2">
    <source>
        <dbReference type="Proteomes" id="UP001139971"/>
    </source>
</evidence>
<evidence type="ECO:0000313" key="1">
    <source>
        <dbReference type="EMBL" id="MDC8015779.1"/>
    </source>
</evidence>
<dbReference type="RefSeq" id="WP_263541326.1">
    <property type="nucleotide sequence ID" value="NZ_JAOVZO020000020.1"/>
</dbReference>
<sequence>MPYAYLRITAEHLLYLPRESVALMATMDLGLDADLYFRSEKPGAPD</sequence>
<reference evidence="1" key="1">
    <citation type="submission" date="2023-02" db="EMBL/GenBank/DDBJ databases">
        <title>Tahibacter soli sp. nov. isolated from soil.</title>
        <authorList>
            <person name="Baek J.H."/>
            <person name="Lee J.K."/>
            <person name="Choi D.G."/>
            <person name="Jeon C.O."/>
        </authorList>
    </citation>
    <scope>NUCLEOTIDE SEQUENCE</scope>
    <source>
        <strain evidence="1">BL</strain>
    </source>
</reference>
<dbReference type="EMBL" id="JAOVZO020000020">
    <property type="protein sequence ID" value="MDC8015779.1"/>
    <property type="molecule type" value="Genomic_DNA"/>
</dbReference>